<dbReference type="Proteomes" id="UP000092445">
    <property type="component" value="Unassembled WGS sequence"/>
</dbReference>
<reference evidence="2" key="1">
    <citation type="submission" date="2014-03" db="EMBL/GenBank/DDBJ databases">
        <authorList>
            <person name="Aksoy S."/>
            <person name="Warren W."/>
            <person name="Wilson R.K."/>
        </authorList>
    </citation>
    <scope>NUCLEOTIDE SEQUENCE [LARGE SCALE GENOMIC DNA]</scope>
    <source>
        <strain evidence="2">IAEA</strain>
    </source>
</reference>
<sequence>MTPSQAAKERETSFEKSTCPGVSIKFSKYTSSLYLWNIETVCAFTLFLQIHANYVRHSDPPQFWMRRPTNELSVFTCSLSLSEEEADVSFFYNNNTNKCAMDISKLSQNRLLIESVISISQACIGRLLAELKKPAFVELFSAFSVSSVPNGEAVKEAASKSRAL</sequence>
<evidence type="ECO:0000313" key="1">
    <source>
        <dbReference type="EnsemblMetazoa" id="GPAI043022-PA"/>
    </source>
</evidence>
<dbReference type="EnsemblMetazoa" id="GPAI043022-RA">
    <property type="protein sequence ID" value="GPAI043022-PA"/>
    <property type="gene ID" value="GPAI043022"/>
</dbReference>
<name>A0A1B0AEB7_GLOPL</name>
<evidence type="ECO:0000313" key="2">
    <source>
        <dbReference type="Proteomes" id="UP000092445"/>
    </source>
</evidence>
<reference evidence="1" key="2">
    <citation type="submission" date="2020-05" db="UniProtKB">
        <authorList>
            <consortium name="EnsemblMetazoa"/>
        </authorList>
    </citation>
    <scope>IDENTIFICATION</scope>
    <source>
        <strain evidence="1">IAEA</strain>
    </source>
</reference>
<accession>A0A1B0AEB7</accession>
<dbReference type="VEuPathDB" id="VectorBase:GPAI043022"/>
<proteinExistence type="predicted"/>
<organism evidence="1 2">
    <name type="scientific">Glossina pallidipes</name>
    <name type="common">Tsetse fly</name>
    <dbReference type="NCBI Taxonomy" id="7398"/>
    <lineage>
        <taxon>Eukaryota</taxon>
        <taxon>Metazoa</taxon>
        <taxon>Ecdysozoa</taxon>
        <taxon>Arthropoda</taxon>
        <taxon>Hexapoda</taxon>
        <taxon>Insecta</taxon>
        <taxon>Pterygota</taxon>
        <taxon>Neoptera</taxon>
        <taxon>Endopterygota</taxon>
        <taxon>Diptera</taxon>
        <taxon>Brachycera</taxon>
        <taxon>Muscomorpha</taxon>
        <taxon>Hippoboscoidea</taxon>
        <taxon>Glossinidae</taxon>
        <taxon>Glossina</taxon>
    </lineage>
</organism>
<protein>
    <submittedName>
        <fullName evidence="1">Uncharacterized protein</fullName>
    </submittedName>
</protein>
<dbReference type="AlphaFoldDB" id="A0A1B0AEB7"/>
<keyword evidence="2" id="KW-1185">Reference proteome</keyword>